<feature type="domain" description="Cation-transporting P-type ATPase N-terminal" evidence="16">
    <location>
        <begin position="2"/>
        <end position="70"/>
    </location>
</feature>
<dbReference type="FunFam" id="3.40.50.1000:FF:000028">
    <property type="entry name" value="Calcium-transporting P-type ATPase, putative"/>
    <property type="match status" value="1"/>
</dbReference>
<evidence type="ECO:0000256" key="5">
    <source>
        <dbReference type="ARBA" id="ARBA00022568"/>
    </source>
</evidence>
<dbReference type="InterPro" id="IPR023214">
    <property type="entry name" value="HAD_sf"/>
</dbReference>
<evidence type="ECO:0000313" key="17">
    <source>
        <dbReference type="EMBL" id="KRQ86619.1"/>
    </source>
</evidence>
<dbReference type="InterPro" id="IPR023298">
    <property type="entry name" value="ATPase_P-typ_TM_dom_sf"/>
</dbReference>
<dbReference type="NCBIfam" id="TIGR01517">
    <property type="entry name" value="ATPase-IIB_Ca"/>
    <property type="match status" value="1"/>
</dbReference>
<dbReference type="InterPro" id="IPR036412">
    <property type="entry name" value="HAD-like_sf"/>
</dbReference>
<dbReference type="Pfam" id="PF13246">
    <property type="entry name" value="Cation_ATPase"/>
    <property type="match status" value="1"/>
</dbReference>
<keyword evidence="18" id="KW-1185">Reference proteome</keyword>
<evidence type="ECO:0000256" key="1">
    <source>
        <dbReference type="ARBA" id="ARBA00004127"/>
    </source>
</evidence>
<evidence type="ECO:0000256" key="15">
    <source>
        <dbReference type="SAM" id="Phobius"/>
    </source>
</evidence>
<dbReference type="Gene3D" id="1.20.1110.10">
    <property type="entry name" value="Calcium-transporting ATPase, transmembrane domain"/>
    <property type="match status" value="1"/>
</dbReference>
<evidence type="ECO:0000256" key="7">
    <source>
        <dbReference type="ARBA" id="ARBA00022741"/>
    </source>
</evidence>
<keyword evidence="13 15" id="KW-0472">Membrane</keyword>
<dbReference type="InterPro" id="IPR005782">
    <property type="entry name" value="P-type_ATPase_IIA"/>
</dbReference>
<sequence length="866" mass="96662">MAIKESDLYKENYKYGLSKHEAKKRLEKYGLNEIKQKKKKSALLIFLSQFNDFIVWVLFAATIISSFLGEIADAISIFVIIFMDAILGFIQEYKTERALEVLKELAAPTAKVIREGKQELIKASELVLGDIVVLETGDRVPADIILIESNSIQSDESILTGESVPVEKLKHDGGKIKNENLLYMGCMITNGSAIGRVIATGMQTEMGKIADMLEKIEETKTPLQEKLNKLGEYLVYIILIICVVVTVMGVLRGENLYKMFLVGVSLAVAAIPEGLPAIVTVSLALGVQKMMKRNALVKKLPAVETLGCTNVICTDKTGTLTQNKMTVRKIYISGREYSVSGEGYDLNGVFLYDSVKVNLKSNFAFNKMMECSVLCNNADIEDNKFIGDPTEIALLVLGAKSGYIKKDLSRFYSKVKENPFDSNRKMMSVIVSKNGKKYMYLKGAAEAVVNKCKYYLLDNNIVNFDNQLRKNILMANDLMAKKALRVLALAYKEITVNESEDELIFIGLCGMIDPPREEVFDAVLECKMAGIIPIMITGDHKLTAEAIAREIRILGEGDRILTGDDLDKLTDNQLEKIIKEVKVFARVNPSHKYKIVKAYKKQGLVVAMTGDGVNDAPAIKEADIGIAMGITGTDVTKETASLILMDDNFTTIVSAVKEGRIIYDNIRKFIRYLLSCNLGEVLTMFLASILKLPIPLLPIQILLVNLATDGFPAMALSLEKGEADIMQKRPRHKNESIFSDGLLYKIMMRGTLIGLCTITSFAFSLYYFGNIIVARTIALGTLILSQLLHVFECRSERKSVFELGIFTNLYLVYAVVSSLIILLFVIYIPFMQKIFYTRSLNLMQLFIVIVFSSMVSIISSLYWYKK</sequence>
<evidence type="ECO:0000256" key="4">
    <source>
        <dbReference type="ARBA" id="ARBA00022553"/>
    </source>
</evidence>
<dbReference type="InterPro" id="IPR008250">
    <property type="entry name" value="ATPase_P-typ_transduc_dom_A_sf"/>
</dbReference>
<dbReference type="Pfam" id="PF00690">
    <property type="entry name" value="Cation_ATPase_N"/>
    <property type="match status" value="1"/>
</dbReference>
<accession>A0A0R3JT11</accession>
<evidence type="ECO:0000256" key="2">
    <source>
        <dbReference type="ARBA" id="ARBA00005675"/>
    </source>
</evidence>
<dbReference type="PANTHER" id="PTHR42861">
    <property type="entry name" value="CALCIUM-TRANSPORTING ATPASE"/>
    <property type="match status" value="1"/>
</dbReference>
<dbReference type="PATRIC" id="fig|908809.3.peg.1606"/>
<keyword evidence="7" id="KW-0547">Nucleotide-binding</keyword>
<dbReference type="FunFam" id="1.20.1110.10:FF:000065">
    <property type="entry name" value="Sarcoplasmic/endoplasmic reticulum calcium ATPase 1"/>
    <property type="match status" value="1"/>
</dbReference>
<feature type="transmembrane region" description="Helical" evidence="15">
    <location>
        <begin position="42"/>
        <end position="65"/>
    </location>
</feature>
<feature type="transmembrane region" description="Helical" evidence="15">
    <location>
        <begin position="803"/>
        <end position="830"/>
    </location>
</feature>
<feature type="transmembrane region" description="Helical" evidence="15">
    <location>
        <begin position="233"/>
        <end position="253"/>
    </location>
</feature>
<dbReference type="Pfam" id="PF00689">
    <property type="entry name" value="Cation_ATPase_C"/>
    <property type="match status" value="1"/>
</dbReference>
<name>A0A0R3JT11_CALMK</name>
<dbReference type="STRING" id="908809.ABG79_01602"/>
<dbReference type="AlphaFoldDB" id="A0A0R3JT11"/>
<evidence type="ECO:0000256" key="14">
    <source>
        <dbReference type="ARBA" id="ARBA00048694"/>
    </source>
</evidence>
<dbReference type="RefSeq" id="WP_057978890.1">
    <property type="nucleotide sequence ID" value="NZ_LKHP01000008.1"/>
</dbReference>
<dbReference type="InterPro" id="IPR044492">
    <property type="entry name" value="P_typ_ATPase_HD_dom"/>
</dbReference>
<feature type="transmembrane region" description="Helical" evidence="15">
    <location>
        <begin position="842"/>
        <end position="864"/>
    </location>
</feature>
<evidence type="ECO:0000256" key="13">
    <source>
        <dbReference type="ARBA" id="ARBA00023136"/>
    </source>
</evidence>
<dbReference type="CDD" id="cd02089">
    <property type="entry name" value="P-type_ATPase_Ca_prok"/>
    <property type="match status" value="1"/>
</dbReference>
<keyword evidence="5" id="KW-0406">Ion transport</keyword>
<feature type="transmembrane region" description="Helical" evidence="15">
    <location>
        <begin position="746"/>
        <end position="766"/>
    </location>
</feature>
<feature type="transmembrane region" description="Helical" evidence="15">
    <location>
        <begin position="71"/>
        <end position="90"/>
    </location>
</feature>
<keyword evidence="11" id="KW-1278">Translocase</keyword>
<evidence type="ECO:0000259" key="16">
    <source>
        <dbReference type="SMART" id="SM00831"/>
    </source>
</evidence>
<keyword evidence="10" id="KW-0460">Magnesium</keyword>
<dbReference type="SUPFAM" id="SSF81653">
    <property type="entry name" value="Calcium ATPase, transduction domain A"/>
    <property type="match status" value="1"/>
</dbReference>
<dbReference type="InterPro" id="IPR023299">
    <property type="entry name" value="ATPase_P-typ_cyto_dom_N"/>
</dbReference>
<dbReference type="FunFam" id="2.70.150.10:FF:000160">
    <property type="entry name" value="Sarcoplasmic/endoplasmic reticulum calcium ATPase 1"/>
    <property type="match status" value="1"/>
</dbReference>
<dbReference type="Pfam" id="PF00122">
    <property type="entry name" value="E1-E2_ATPase"/>
    <property type="match status" value="1"/>
</dbReference>
<keyword evidence="17" id="KW-0378">Hydrolase</keyword>
<dbReference type="GO" id="GO:0005388">
    <property type="term" value="F:P-type calcium transporter activity"/>
    <property type="evidence" value="ECO:0007669"/>
    <property type="project" value="UniProtKB-EC"/>
</dbReference>
<dbReference type="SUPFAM" id="SSF81665">
    <property type="entry name" value="Calcium ATPase, transmembrane domain M"/>
    <property type="match status" value="1"/>
</dbReference>
<dbReference type="SFLD" id="SFLDG00002">
    <property type="entry name" value="C1.7:_P-type_atpase_like"/>
    <property type="match status" value="1"/>
</dbReference>
<evidence type="ECO:0000256" key="6">
    <source>
        <dbReference type="ARBA" id="ARBA00022692"/>
    </source>
</evidence>
<dbReference type="GO" id="GO:0016887">
    <property type="term" value="F:ATP hydrolysis activity"/>
    <property type="evidence" value="ECO:0007669"/>
    <property type="project" value="InterPro"/>
</dbReference>
<dbReference type="Gene3D" id="3.40.50.1000">
    <property type="entry name" value="HAD superfamily/HAD-like"/>
    <property type="match status" value="1"/>
</dbReference>
<keyword evidence="8" id="KW-0106">Calcium</keyword>
<dbReference type="PROSITE" id="PS00154">
    <property type="entry name" value="ATPASE_E1_E2"/>
    <property type="match status" value="1"/>
</dbReference>
<dbReference type="PRINTS" id="PR00119">
    <property type="entry name" value="CATATPASE"/>
</dbReference>
<dbReference type="InterPro" id="IPR018303">
    <property type="entry name" value="ATPase_P-typ_P_site"/>
</dbReference>
<dbReference type="OrthoDB" id="9760364at2"/>
<evidence type="ECO:0000313" key="18">
    <source>
        <dbReference type="Proteomes" id="UP000052015"/>
    </source>
</evidence>
<dbReference type="NCBIfam" id="TIGR01494">
    <property type="entry name" value="ATPase_P-type"/>
    <property type="match status" value="3"/>
</dbReference>
<organism evidence="17 18">
    <name type="scientific">Caloramator mitchellensis</name>
    <dbReference type="NCBI Taxonomy" id="908809"/>
    <lineage>
        <taxon>Bacteria</taxon>
        <taxon>Bacillati</taxon>
        <taxon>Bacillota</taxon>
        <taxon>Clostridia</taxon>
        <taxon>Eubacteriales</taxon>
        <taxon>Clostridiaceae</taxon>
        <taxon>Caloramator</taxon>
    </lineage>
</organism>
<dbReference type="NCBIfam" id="TIGR01116">
    <property type="entry name" value="ATPase-IIA1_Ca"/>
    <property type="match status" value="1"/>
</dbReference>
<evidence type="ECO:0000256" key="10">
    <source>
        <dbReference type="ARBA" id="ARBA00022842"/>
    </source>
</evidence>
<dbReference type="Gene3D" id="3.40.1110.10">
    <property type="entry name" value="Calcium-transporting ATPase, cytoplasmic domain N"/>
    <property type="match status" value="1"/>
</dbReference>
<evidence type="ECO:0000256" key="3">
    <source>
        <dbReference type="ARBA" id="ARBA00012790"/>
    </source>
</evidence>
<dbReference type="InterPro" id="IPR001757">
    <property type="entry name" value="P_typ_ATPase"/>
</dbReference>
<keyword evidence="5" id="KW-0813">Transport</keyword>
<gene>
    <name evidence="17" type="primary">yloB</name>
    <name evidence="17" type="ORF">ABG79_01602</name>
</gene>
<keyword evidence="12 15" id="KW-1133">Transmembrane helix</keyword>
<keyword evidence="5" id="KW-0109">Calcium transport</keyword>
<feature type="transmembrane region" description="Helical" evidence="15">
    <location>
        <begin position="259"/>
        <end position="285"/>
    </location>
</feature>
<proteinExistence type="inferred from homology"/>
<comment type="caution">
    <text evidence="17">The sequence shown here is derived from an EMBL/GenBank/DDBJ whole genome shotgun (WGS) entry which is preliminary data.</text>
</comment>
<comment type="similarity">
    <text evidence="2">Belongs to the cation transport ATPase (P-type) (TC 3.A.3) family. Type IIA subfamily.</text>
</comment>
<dbReference type="InterPro" id="IPR006068">
    <property type="entry name" value="ATPase_P-typ_cation-transptr_C"/>
</dbReference>
<dbReference type="EC" id="7.2.2.10" evidence="3"/>
<protein>
    <recommendedName>
        <fullName evidence="3">P-type Ca(2+) transporter</fullName>
        <ecNumber evidence="3">7.2.2.10</ecNumber>
    </recommendedName>
</protein>
<dbReference type="SUPFAM" id="SSF56784">
    <property type="entry name" value="HAD-like"/>
    <property type="match status" value="1"/>
</dbReference>
<evidence type="ECO:0000256" key="12">
    <source>
        <dbReference type="ARBA" id="ARBA00022989"/>
    </source>
</evidence>
<dbReference type="Proteomes" id="UP000052015">
    <property type="component" value="Unassembled WGS sequence"/>
</dbReference>
<dbReference type="SFLD" id="SFLDS00003">
    <property type="entry name" value="Haloacid_Dehalogenase"/>
    <property type="match status" value="1"/>
</dbReference>
<comment type="subcellular location">
    <subcellularLocation>
        <location evidence="1">Endomembrane system</location>
        <topology evidence="1">Multi-pass membrane protein</topology>
    </subcellularLocation>
</comment>
<keyword evidence="4" id="KW-0597">Phosphoprotein</keyword>
<dbReference type="SFLD" id="SFLDF00027">
    <property type="entry name" value="p-type_atpase"/>
    <property type="match status" value="1"/>
</dbReference>
<dbReference type="InterPro" id="IPR059000">
    <property type="entry name" value="ATPase_P-type_domA"/>
</dbReference>
<dbReference type="PRINTS" id="PR00120">
    <property type="entry name" value="HATPASE"/>
</dbReference>
<dbReference type="GO" id="GO:0012505">
    <property type="term" value="C:endomembrane system"/>
    <property type="evidence" value="ECO:0007669"/>
    <property type="project" value="UniProtKB-SubCell"/>
</dbReference>
<keyword evidence="9" id="KW-0067">ATP-binding</keyword>
<dbReference type="InterPro" id="IPR004014">
    <property type="entry name" value="ATPase_P-typ_cation-transptr_N"/>
</dbReference>
<keyword evidence="6 15" id="KW-0812">Transmembrane</keyword>
<evidence type="ECO:0000256" key="9">
    <source>
        <dbReference type="ARBA" id="ARBA00022840"/>
    </source>
</evidence>
<evidence type="ECO:0000256" key="11">
    <source>
        <dbReference type="ARBA" id="ARBA00022967"/>
    </source>
</evidence>
<dbReference type="SMART" id="SM00831">
    <property type="entry name" value="Cation_ATPase_N"/>
    <property type="match status" value="1"/>
</dbReference>
<dbReference type="InterPro" id="IPR006408">
    <property type="entry name" value="P-type_ATPase_IIB"/>
</dbReference>
<evidence type="ECO:0000256" key="8">
    <source>
        <dbReference type="ARBA" id="ARBA00022837"/>
    </source>
</evidence>
<dbReference type="FunFam" id="3.40.50.1000:FF:000001">
    <property type="entry name" value="Phospholipid-transporting ATPase IC"/>
    <property type="match status" value="1"/>
</dbReference>
<reference evidence="17 18" key="1">
    <citation type="submission" date="2015-09" db="EMBL/GenBank/DDBJ databases">
        <title>Draft genome sequence of a Caloramator mitchellensis, a moderate thermophile from the Great Artesian Basin of Australia.</title>
        <authorList>
            <person name="Patel B.K."/>
        </authorList>
    </citation>
    <scope>NUCLEOTIDE SEQUENCE [LARGE SCALE GENOMIC DNA]</scope>
    <source>
        <strain evidence="17 18">VF08</strain>
    </source>
</reference>
<dbReference type="GO" id="GO:0005524">
    <property type="term" value="F:ATP binding"/>
    <property type="evidence" value="ECO:0007669"/>
    <property type="project" value="UniProtKB-KW"/>
</dbReference>
<comment type="catalytic activity">
    <reaction evidence="14">
        <text>Ca(2+)(in) + ATP + H2O = Ca(2+)(out) + ADP + phosphate + H(+)</text>
        <dbReference type="Rhea" id="RHEA:18105"/>
        <dbReference type="ChEBI" id="CHEBI:15377"/>
        <dbReference type="ChEBI" id="CHEBI:15378"/>
        <dbReference type="ChEBI" id="CHEBI:29108"/>
        <dbReference type="ChEBI" id="CHEBI:30616"/>
        <dbReference type="ChEBI" id="CHEBI:43474"/>
        <dbReference type="ChEBI" id="CHEBI:456216"/>
        <dbReference type="EC" id="7.2.2.10"/>
    </reaction>
</comment>
<dbReference type="EMBL" id="LKHP01000008">
    <property type="protein sequence ID" value="KRQ86619.1"/>
    <property type="molecule type" value="Genomic_DNA"/>
</dbReference>
<dbReference type="SUPFAM" id="SSF81660">
    <property type="entry name" value="Metal cation-transporting ATPase, ATP-binding domain N"/>
    <property type="match status" value="1"/>
</dbReference>
<dbReference type="Gene3D" id="2.70.150.10">
    <property type="entry name" value="Calcium-transporting ATPase, cytoplasmic transduction domain A"/>
    <property type="match status" value="1"/>
</dbReference>
<dbReference type="GO" id="GO:0016020">
    <property type="term" value="C:membrane"/>
    <property type="evidence" value="ECO:0007669"/>
    <property type="project" value="InterPro"/>
</dbReference>